<dbReference type="STRING" id="133383.A0A1R0H417"/>
<evidence type="ECO:0000259" key="4">
    <source>
        <dbReference type="PROSITE" id="PS50002"/>
    </source>
</evidence>
<feature type="domain" description="SH3" evidence="4">
    <location>
        <begin position="263"/>
        <end position="324"/>
    </location>
</feature>
<feature type="compositionally biased region" description="Polar residues" evidence="3">
    <location>
        <begin position="705"/>
        <end position="720"/>
    </location>
</feature>
<protein>
    <recommendedName>
        <fullName evidence="4">SH3 domain-containing protein</fullName>
    </recommendedName>
</protein>
<evidence type="ECO:0000313" key="6">
    <source>
        <dbReference type="Proteomes" id="UP000187455"/>
    </source>
</evidence>
<reference evidence="5 6" key="1">
    <citation type="journal article" date="2016" name="Mol. Biol. Evol.">
        <title>Genome-Wide Survey of Gut Fungi (Harpellales) Reveals the First Horizontally Transferred Ubiquitin Gene from a Mosquito Host.</title>
        <authorList>
            <person name="Wang Y."/>
            <person name="White M.M."/>
            <person name="Kvist S."/>
            <person name="Moncalvo J.M."/>
        </authorList>
    </citation>
    <scope>NUCLEOTIDE SEQUENCE [LARGE SCALE GENOMIC DNA]</scope>
    <source>
        <strain evidence="5 6">ALG-7-W6</strain>
    </source>
</reference>
<feature type="compositionally biased region" description="Polar residues" evidence="3">
    <location>
        <begin position="331"/>
        <end position="346"/>
    </location>
</feature>
<dbReference type="PROSITE" id="PS50002">
    <property type="entry name" value="SH3"/>
    <property type="match status" value="1"/>
</dbReference>
<evidence type="ECO:0000256" key="1">
    <source>
        <dbReference type="ARBA" id="ARBA00022443"/>
    </source>
</evidence>
<dbReference type="InterPro" id="IPR001452">
    <property type="entry name" value="SH3_domain"/>
</dbReference>
<accession>A0A1R0H417</accession>
<evidence type="ECO:0000313" key="5">
    <source>
        <dbReference type="EMBL" id="OLY83919.1"/>
    </source>
</evidence>
<feature type="compositionally biased region" description="Basic and acidic residues" evidence="3">
    <location>
        <begin position="751"/>
        <end position="772"/>
    </location>
</feature>
<feature type="region of interest" description="Disordered" evidence="3">
    <location>
        <begin position="330"/>
        <end position="353"/>
    </location>
</feature>
<sequence length="805" mass="91671">MRLSFYKSSTPHTKPSILNIKNSQKYFSLEKTLGSNVCPELNQYTFKVNSDLGIYGESISNSSDFDIAFRNFIRMKFPEHNRLLELRETRFKNRKKYGHNIDDLLDASRSFICYSILGYLNPNKDPSDEMVFTRKPQHTGMTDTRIEKKMLNENGGTLPICENVCHDWESATNSILDREKEFSYFYPKNKDYTQRSSLIVFLIIRAKKSKKGQGFANISGLSLFSSLSNSNSSKNLHKPESTTVPAKVISSNDFDFIDTLLLSMHRPRRVRNRYIPKLGDELSLDIGDSVKVFLVYDDGWAMGKNLSKGTEGAFPYACLVPQGEKRESKISKNSFEYRNSSTSLTPSRKREKSFENKNENTIVEFYEDKESLAIEEKFEMNIGRSMVKEKVNSSKKLIAELKTYRNSASFGSGDKFSNISKTDEFEYIDYKFLARENHNKVASQTIPDENSLSLSPLNSKENISHTKNMDLSGINGISEINYRIPSIYEYDYSASYPLYSGQSSEDLITVKKEKKKAKVSKRQRINNEDKRTVKKRFNEKDEASTSPLEKGVNENTSNSPRYEIRKSNPSTKIKKMRRSVPISGILLSNSIKNKQKIDDSYNYICNTFSTDSAILDLRLFGNYSSNYESESNKPYNPEYLKMYDSKKYKGETNGILNPGNGSNGLENEGVYLNINNNTSNPNIVKDNSSEKSRIRSYLEYLKNSNRSSKGLSRSPISNKGMSADSIYKGPGKKSLKSSPINRSLFSIFENKSESGSKNKKSEEFSRDDRLKPDLPVQSGITIQNMNDFTVASDSEARVILLSTLN</sequence>
<comment type="caution">
    <text evidence="5">The sequence shown here is derived from an EMBL/GenBank/DDBJ whole genome shotgun (WGS) entry which is preliminary data.</text>
</comment>
<dbReference type="InterPro" id="IPR036028">
    <property type="entry name" value="SH3-like_dom_sf"/>
</dbReference>
<dbReference type="SUPFAM" id="SSF50044">
    <property type="entry name" value="SH3-domain"/>
    <property type="match status" value="1"/>
</dbReference>
<dbReference type="EMBL" id="LSSL01000697">
    <property type="protein sequence ID" value="OLY83919.1"/>
    <property type="molecule type" value="Genomic_DNA"/>
</dbReference>
<feature type="region of interest" description="Disordered" evidence="3">
    <location>
        <begin position="751"/>
        <end position="778"/>
    </location>
</feature>
<keyword evidence="6" id="KW-1185">Reference proteome</keyword>
<feature type="region of interest" description="Disordered" evidence="3">
    <location>
        <begin position="518"/>
        <end position="572"/>
    </location>
</feature>
<feature type="compositionally biased region" description="Basic and acidic residues" evidence="3">
    <location>
        <begin position="525"/>
        <end position="543"/>
    </location>
</feature>
<feature type="region of interest" description="Disordered" evidence="3">
    <location>
        <begin position="705"/>
        <end position="738"/>
    </location>
</feature>
<keyword evidence="1 2" id="KW-0728">SH3 domain</keyword>
<dbReference type="Proteomes" id="UP000187455">
    <property type="component" value="Unassembled WGS sequence"/>
</dbReference>
<dbReference type="AlphaFoldDB" id="A0A1R0H417"/>
<name>A0A1R0H417_9FUNG</name>
<dbReference type="OrthoDB" id="5595608at2759"/>
<organism evidence="5 6">
    <name type="scientific">Smittium mucronatum</name>
    <dbReference type="NCBI Taxonomy" id="133383"/>
    <lineage>
        <taxon>Eukaryota</taxon>
        <taxon>Fungi</taxon>
        <taxon>Fungi incertae sedis</taxon>
        <taxon>Zoopagomycota</taxon>
        <taxon>Kickxellomycotina</taxon>
        <taxon>Harpellomycetes</taxon>
        <taxon>Harpellales</taxon>
        <taxon>Legeriomycetaceae</taxon>
        <taxon>Smittium</taxon>
    </lineage>
</organism>
<evidence type="ECO:0000256" key="2">
    <source>
        <dbReference type="PROSITE-ProRule" id="PRU00192"/>
    </source>
</evidence>
<evidence type="ECO:0000256" key="3">
    <source>
        <dbReference type="SAM" id="MobiDB-lite"/>
    </source>
</evidence>
<dbReference type="Gene3D" id="2.30.30.40">
    <property type="entry name" value="SH3 Domains"/>
    <property type="match status" value="1"/>
</dbReference>
<proteinExistence type="predicted"/>
<gene>
    <name evidence="5" type="ORF">AYI68_g1928</name>
</gene>